<protein>
    <recommendedName>
        <fullName evidence="5">Sulfotransferase</fullName>
    </recommendedName>
</protein>
<accession>A0A9K3M6Y5</accession>
<proteinExistence type="predicted"/>
<name>A0A9K3M6Y5_9STRA</name>
<dbReference type="EMBL" id="JAGRRH010000001">
    <property type="protein sequence ID" value="KAG7374316.1"/>
    <property type="molecule type" value="Genomic_DNA"/>
</dbReference>
<dbReference type="OrthoDB" id="47942at2759"/>
<dbReference type="AlphaFoldDB" id="A0A9K3M6Y5"/>
<evidence type="ECO:0008006" key="5">
    <source>
        <dbReference type="Google" id="ProtNLM"/>
    </source>
</evidence>
<evidence type="ECO:0000256" key="2">
    <source>
        <dbReference type="SAM" id="Phobius"/>
    </source>
</evidence>
<keyword evidence="2" id="KW-0472">Membrane</keyword>
<reference evidence="3" key="1">
    <citation type="journal article" date="2021" name="Sci. Rep.">
        <title>Diploid genomic architecture of Nitzschia inconspicua, an elite biomass production diatom.</title>
        <authorList>
            <person name="Oliver A."/>
            <person name="Podell S."/>
            <person name="Pinowska A."/>
            <person name="Traller J.C."/>
            <person name="Smith S.R."/>
            <person name="McClure R."/>
            <person name="Beliaev A."/>
            <person name="Bohutskyi P."/>
            <person name="Hill E.A."/>
            <person name="Rabines A."/>
            <person name="Zheng H."/>
            <person name="Allen L.Z."/>
            <person name="Kuo A."/>
            <person name="Grigoriev I.V."/>
            <person name="Allen A.E."/>
            <person name="Hazlebeck D."/>
            <person name="Allen E.E."/>
        </authorList>
    </citation>
    <scope>NUCLEOTIDE SEQUENCE</scope>
    <source>
        <strain evidence="3">Hildebrandi</strain>
    </source>
</reference>
<feature type="compositionally biased region" description="Polar residues" evidence="1">
    <location>
        <begin position="86"/>
        <end position="99"/>
    </location>
</feature>
<evidence type="ECO:0000313" key="3">
    <source>
        <dbReference type="EMBL" id="KAG7374316.1"/>
    </source>
</evidence>
<dbReference type="PANTHER" id="PTHR36978">
    <property type="entry name" value="P-LOOP CONTAINING NUCLEOTIDE TRIPHOSPHATE HYDROLASE"/>
    <property type="match status" value="1"/>
</dbReference>
<organism evidence="3 4">
    <name type="scientific">Nitzschia inconspicua</name>
    <dbReference type="NCBI Taxonomy" id="303405"/>
    <lineage>
        <taxon>Eukaryota</taxon>
        <taxon>Sar</taxon>
        <taxon>Stramenopiles</taxon>
        <taxon>Ochrophyta</taxon>
        <taxon>Bacillariophyta</taxon>
        <taxon>Bacillariophyceae</taxon>
        <taxon>Bacillariophycidae</taxon>
        <taxon>Bacillariales</taxon>
        <taxon>Bacillariaceae</taxon>
        <taxon>Nitzschia</taxon>
    </lineage>
</organism>
<keyword evidence="4" id="KW-1185">Reference proteome</keyword>
<dbReference type="PANTHER" id="PTHR36978:SF4">
    <property type="entry name" value="P-LOOP CONTAINING NUCLEOSIDE TRIPHOSPHATE HYDROLASE PROTEIN"/>
    <property type="match status" value="1"/>
</dbReference>
<sequence>MNYGTQYTRKGWETPCLMQYVSEDTLTPAVRRPFEYRSAKCSLVFCLGILLFLSSAFHMHSLELDDLFTKKKRSFDLSVGVQLSKSNNHNSVDPTTSEPTPRDDARPEEVTIKIPYPVYVASLYKSGTTSIHDYFVCGNQSAVHHGAARGVLSNLRQNRDPFSGFPHGIFSDLSHFRGAMCFEPSSAMRLESMYRFHPNMTIVLAVRNSTEWVESVNKFYNLGYLLKTTCRRPGYFERWPKHQNVTDRDLQTFYEWQVEYVRQFSKDHPSITYIEIQLEDPGNGVILEDHIGIPAKCWGHSNKAKS</sequence>
<evidence type="ECO:0000256" key="1">
    <source>
        <dbReference type="SAM" id="MobiDB-lite"/>
    </source>
</evidence>
<keyword evidence="2" id="KW-1133">Transmembrane helix</keyword>
<gene>
    <name evidence="3" type="ORF">IV203_013411</name>
</gene>
<dbReference type="Proteomes" id="UP000693970">
    <property type="component" value="Unassembled WGS sequence"/>
</dbReference>
<feature type="transmembrane region" description="Helical" evidence="2">
    <location>
        <begin position="41"/>
        <end position="59"/>
    </location>
</feature>
<evidence type="ECO:0000313" key="4">
    <source>
        <dbReference type="Proteomes" id="UP000693970"/>
    </source>
</evidence>
<reference evidence="3" key="2">
    <citation type="submission" date="2021-04" db="EMBL/GenBank/DDBJ databases">
        <authorList>
            <person name="Podell S."/>
        </authorList>
    </citation>
    <scope>NUCLEOTIDE SEQUENCE</scope>
    <source>
        <strain evidence="3">Hildebrandi</strain>
    </source>
</reference>
<comment type="caution">
    <text evidence="3">The sequence shown here is derived from an EMBL/GenBank/DDBJ whole genome shotgun (WGS) entry which is preliminary data.</text>
</comment>
<feature type="region of interest" description="Disordered" evidence="1">
    <location>
        <begin position="86"/>
        <end position="106"/>
    </location>
</feature>
<keyword evidence="2" id="KW-0812">Transmembrane</keyword>